<comment type="similarity">
    <text evidence="2">Belongs to the TlyA family.</text>
</comment>
<dbReference type="AlphaFoldDB" id="A0A0F0CTB6"/>
<dbReference type="Pfam" id="PF01728">
    <property type="entry name" value="FtsJ"/>
    <property type="match status" value="1"/>
</dbReference>
<dbReference type="SMART" id="SM00363">
    <property type="entry name" value="S4"/>
    <property type="match status" value="1"/>
</dbReference>
<dbReference type="PROSITE" id="PS50889">
    <property type="entry name" value="S4"/>
    <property type="match status" value="1"/>
</dbReference>
<evidence type="ECO:0000259" key="4">
    <source>
        <dbReference type="SMART" id="SM00363"/>
    </source>
</evidence>
<evidence type="ECO:0000313" key="6">
    <source>
        <dbReference type="Proteomes" id="UP000033428"/>
    </source>
</evidence>
<dbReference type="Proteomes" id="UP000033428">
    <property type="component" value="Unassembled WGS sequence"/>
</dbReference>
<dbReference type="GO" id="GO:0008168">
    <property type="term" value="F:methyltransferase activity"/>
    <property type="evidence" value="ECO:0007669"/>
    <property type="project" value="InterPro"/>
</dbReference>
<dbReference type="Gene3D" id="3.10.290.10">
    <property type="entry name" value="RNA-binding S4 domain"/>
    <property type="match status" value="1"/>
</dbReference>
<keyword evidence="6" id="KW-1185">Reference proteome</keyword>
<evidence type="ECO:0000256" key="1">
    <source>
        <dbReference type="ARBA" id="ARBA00022884"/>
    </source>
</evidence>
<dbReference type="EMBL" id="JYNY01000303">
    <property type="protein sequence ID" value="KJJ84665.1"/>
    <property type="molecule type" value="Genomic_DNA"/>
</dbReference>
<evidence type="ECO:0000256" key="2">
    <source>
        <dbReference type="ARBA" id="ARBA00029460"/>
    </source>
</evidence>
<dbReference type="InterPro" id="IPR002877">
    <property type="entry name" value="RNA_MeTrfase_FtsJ_dom"/>
</dbReference>
<proteinExistence type="inferred from homology"/>
<name>A0A0F0CTB6_9BACT</name>
<dbReference type="InterPro" id="IPR036986">
    <property type="entry name" value="S4_RNA-bd_sf"/>
</dbReference>
<accession>A0A0F0CTB6</accession>
<evidence type="ECO:0000313" key="5">
    <source>
        <dbReference type="EMBL" id="KJJ84665.1"/>
    </source>
</evidence>
<organism evidence="5 6">
    <name type="scientific">Candidatus Omnitrophus magneticus</name>
    <dbReference type="NCBI Taxonomy" id="1609969"/>
    <lineage>
        <taxon>Bacteria</taxon>
        <taxon>Pseudomonadati</taxon>
        <taxon>Candidatus Omnitrophota</taxon>
        <taxon>Candidatus Omnitrophus</taxon>
    </lineage>
</organism>
<keyword evidence="1 3" id="KW-0694">RNA-binding</keyword>
<dbReference type="GO" id="GO:0032259">
    <property type="term" value="P:methylation"/>
    <property type="evidence" value="ECO:0007669"/>
    <property type="project" value="InterPro"/>
</dbReference>
<reference evidence="5 6" key="1">
    <citation type="submission" date="2015-02" db="EMBL/GenBank/DDBJ databases">
        <title>Single-cell genomics of uncultivated deep-branching MTB reveals a conserved set of magnetosome genes.</title>
        <authorList>
            <person name="Kolinko S."/>
            <person name="Richter M."/>
            <person name="Glockner F.O."/>
            <person name="Brachmann A."/>
            <person name="Schuler D."/>
        </authorList>
    </citation>
    <scope>NUCLEOTIDE SEQUENCE [LARGE SCALE GENOMIC DNA]</scope>
    <source>
        <strain evidence="5">SKK-01</strain>
    </source>
</reference>
<dbReference type="InterPro" id="IPR047048">
    <property type="entry name" value="TlyA"/>
</dbReference>
<dbReference type="Pfam" id="PF01479">
    <property type="entry name" value="S4"/>
    <property type="match status" value="1"/>
</dbReference>
<dbReference type="PANTHER" id="PTHR32319:SF0">
    <property type="entry name" value="BACTERIAL HEMOLYSIN-LIKE PROTEIN"/>
    <property type="match status" value="1"/>
</dbReference>
<protein>
    <submittedName>
        <fullName evidence="5">Hemolysin TlyA family protein</fullName>
    </submittedName>
</protein>
<evidence type="ECO:0000256" key="3">
    <source>
        <dbReference type="PROSITE-ProRule" id="PRU00182"/>
    </source>
</evidence>
<feature type="non-terminal residue" evidence="5">
    <location>
        <position position="137"/>
    </location>
</feature>
<dbReference type="InterPro" id="IPR002942">
    <property type="entry name" value="S4_RNA-bd"/>
</dbReference>
<dbReference type="Gene3D" id="3.40.50.150">
    <property type="entry name" value="Vaccinia Virus protein VP39"/>
    <property type="match status" value="1"/>
</dbReference>
<dbReference type="SUPFAM" id="SSF55174">
    <property type="entry name" value="Alpha-L RNA-binding motif"/>
    <property type="match status" value="1"/>
</dbReference>
<sequence length="137" mass="15004">MKKRLDILVFERGYAVSRERASAIIMEGNVLVNGVAEIKAGTKFKDDAVIELKNSVHPYVSRGGLKLAHGLREFGVIAAGKTAMDVGASTGGFTDCLLQNGAARVYAIDVGYGQLAWKLRKDPRVIPIDRTNIRWIF</sequence>
<dbReference type="InterPro" id="IPR029063">
    <property type="entry name" value="SAM-dependent_MTases_sf"/>
</dbReference>
<dbReference type="GO" id="GO:0003723">
    <property type="term" value="F:RNA binding"/>
    <property type="evidence" value="ECO:0007669"/>
    <property type="project" value="UniProtKB-KW"/>
</dbReference>
<gene>
    <name evidence="5" type="ORF">OMAG_001468</name>
</gene>
<comment type="caution">
    <text evidence="5">The sequence shown here is derived from an EMBL/GenBank/DDBJ whole genome shotgun (WGS) entry which is preliminary data.</text>
</comment>
<dbReference type="PANTHER" id="PTHR32319">
    <property type="entry name" value="BACTERIAL HEMOLYSIN-LIKE PROTEIN"/>
    <property type="match status" value="1"/>
</dbReference>
<feature type="domain" description="RNA-binding S4" evidence="4">
    <location>
        <begin position="3"/>
        <end position="66"/>
    </location>
</feature>
<dbReference type="CDD" id="cd00165">
    <property type="entry name" value="S4"/>
    <property type="match status" value="1"/>
</dbReference>